<dbReference type="InterPro" id="IPR045337">
    <property type="entry name" value="MmgE_PrpD_C"/>
</dbReference>
<dbReference type="PANTHER" id="PTHR16943">
    <property type="entry name" value="2-METHYLCITRATE DEHYDRATASE-RELATED"/>
    <property type="match status" value="1"/>
</dbReference>
<evidence type="ECO:0000256" key="1">
    <source>
        <dbReference type="ARBA" id="ARBA00006174"/>
    </source>
</evidence>
<dbReference type="Gene3D" id="3.30.1330.120">
    <property type="entry name" value="2-methylcitrate dehydratase PrpD"/>
    <property type="match status" value="1"/>
</dbReference>
<keyword evidence="5" id="KW-1185">Reference proteome</keyword>
<dbReference type="Proteomes" id="UP001448858">
    <property type="component" value="Chromosome"/>
</dbReference>
<dbReference type="Pfam" id="PF03972">
    <property type="entry name" value="MmgE_PrpD_N"/>
    <property type="match status" value="1"/>
</dbReference>
<dbReference type="InterPro" id="IPR042183">
    <property type="entry name" value="MmgE/PrpD_sf_1"/>
</dbReference>
<protein>
    <submittedName>
        <fullName evidence="4">MmgE/PrpD family protein</fullName>
    </submittedName>
</protein>
<feature type="domain" description="MmgE/PrpD C-terminal" evidence="3">
    <location>
        <begin position="267"/>
        <end position="425"/>
    </location>
</feature>
<evidence type="ECO:0000313" key="4">
    <source>
        <dbReference type="EMBL" id="WZP14882.1"/>
    </source>
</evidence>
<proteinExistence type="inferred from homology"/>
<accession>A0ABZ2ZX93</accession>
<dbReference type="InterPro" id="IPR042188">
    <property type="entry name" value="MmgE/PrpD_sf_2"/>
</dbReference>
<name>A0ABZ2ZX93_9MICC</name>
<organism evidence="4 5">
    <name type="scientific">Arthrobacter citreus</name>
    <dbReference type="NCBI Taxonomy" id="1670"/>
    <lineage>
        <taxon>Bacteria</taxon>
        <taxon>Bacillati</taxon>
        <taxon>Actinomycetota</taxon>
        <taxon>Actinomycetes</taxon>
        <taxon>Micrococcales</taxon>
        <taxon>Micrococcaceae</taxon>
        <taxon>Arthrobacter</taxon>
    </lineage>
</organism>
<dbReference type="SUPFAM" id="SSF103378">
    <property type="entry name" value="2-methylcitrate dehydratase PrpD"/>
    <property type="match status" value="1"/>
</dbReference>
<feature type="domain" description="MmgE/PrpD N-terminal" evidence="2">
    <location>
        <begin position="17"/>
        <end position="243"/>
    </location>
</feature>
<evidence type="ECO:0000259" key="3">
    <source>
        <dbReference type="Pfam" id="PF19305"/>
    </source>
</evidence>
<evidence type="ECO:0000313" key="5">
    <source>
        <dbReference type="Proteomes" id="UP001448858"/>
    </source>
</evidence>
<dbReference type="InterPro" id="IPR036148">
    <property type="entry name" value="MmgE/PrpD_sf"/>
</dbReference>
<dbReference type="Pfam" id="PF19305">
    <property type="entry name" value="MmgE_PrpD_C"/>
    <property type="match status" value="1"/>
</dbReference>
<dbReference type="RefSeq" id="WP_342022539.1">
    <property type="nucleotide sequence ID" value="NZ_CP151657.1"/>
</dbReference>
<evidence type="ECO:0000259" key="2">
    <source>
        <dbReference type="Pfam" id="PF03972"/>
    </source>
</evidence>
<dbReference type="PANTHER" id="PTHR16943:SF8">
    <property type="entry name" value="2-METHYLCITRATE DEHYDRATASE"/>
    <property type="match status" value="1"/>
</dbReference>
<reference evidence="4 5" key="1">
    <citation type="submission" date="2024-04" db="EMBL/GenBank/DDBJ databases">
        <title>Arthrobacter sp. from Plains bison fecal sample.</title>
        <authorList>
            <person name="Ruzzini A."/>
        </authorList>
    </citation>
    <scope>NUCLEOTIDE SEQUENCE [LARGE SCALE GENOMIC DNA]</scope>
    <source>
        <strain evidence="4 5">EINP1</strain>
    </source>
</reference>
<gene>
    <name evidence="4" type="ORF">AAE021_11880</name>
</gene>
<dbReference type="EMBL" id="CP151657">
    <property type="protein sequence ID" value="WZP14882.1"/>
    <property type="molecule type" value="Genomic_DNA"/>
</dbReference>
<dbReference type="InterPro" id="IPR045336">
    <property type="entry name" value="MmgE_PrpD_N"/>
</dbReference>
<dbReference type="InterPro" id="IPR005656">
    <property type="entry name" value="MmgE_PrpD"/>
</dbReference>
<comment type="similarity">
    <text evidence="1">Belongs to the PrpD family.</text>
</comment>
<sequence length="463" mass="48296">MTPLARQYARHAIANHHLGDEYSAWMRSLLFDYLAVTAGGASRESALAAVKAYESSLSPDGAAAVFGTSLRTGAEDAALLNGITAHGLELDDTFEEASLHPGVVVFSAAIALAEEQGATLEELLTAAAVGYDVMCDAGVILGAAESYARGFHPTAVAGALGSAAAAARLLGFEETRATHAISLAADMAAGSLEFLSDGSWTKRLNAGHAAAVGIRAARLAAAGFTAPERSIEGRDGFLTQYGAGFIPGRGADLVAGRYAWLTSIKLYPCCRYMHGNLDLLLEAKREHPELSEETIDSVTLAVISAGARLISNPPEAKLKVETPVDAQFNMRFGAALALSSGTATVEQFDQAPELARTLLPLMRRITCVTSPAVEEAFPEAWTAEMSIRLRDGSILEASTDGFRGSPAHRVSREDLLEKAGGLMGTGAAAAVLRIIGETANGASVADMRAAIVQVVQPSRTAVV</sequence>
<dbReference type="Gene3D" id="1.10.4100.10">
    <property type="entry name" value="2-methylcitrate dehydratase PrpD"/>
    <property type="match status" value="1"/>
</dbReference>